<dbReference type="Pfam" id="PF01336">
    <property type="entry name" value="tRNA_anti-codon"/>
    <property type="match status" value="1"/>
</dbReference>
<dbReference type="GO" id="GO:0005524">
    <property type="term" value="F:ATP binding"/>
    <property type="evidence" value="ECO:0007669"/>
    <property type="project" value="UniProtKB-KW"/>
</dbReference>
<dbReference type="Gene3D" id="3.30.930.10">
    <property type="entry name" value="Bira Bifunctional Protein, Domain 2"/>
    <property type="match status" value="1"/>
</dbReference>
<dbReference type="PANTHER" id="PTHR42918">
    <property type="entry name" value="LYSYL-TRNA SYNTHETASE"/>
    <property type="match status" value="1"/>
</dbReference>
<dbReference type="AlphaFoldDB" id="A0A7S2XDG5"/>
<dbReference type="FunFam" id="3.30.930.10:FF:000238">
    <property type="entry name" value="Lysine--tRNA ligase"/>
    <property type="match status" value="1"/>
</dbReference>
<reference evidence="15" key="1">
    <citation type="submission" date="2021-01" db="EMBL/GenBank/DDBJ databases">
        <authorList>
            <person name="Corre E."/>
            <person name="Pelletier E."/>
            <person name="Niang G."/>
            <person name="Scheremetjew M."/>
            <person name="Finn R."/>
            <person name="Kale V."/>
            <person name="Holt S."/>
            <person name="Cochrane G."/>
            <person name="Meng A."/>
            <person name="Brown T."/>
            <person name="Cohen L."/>
        </authorList>
    </citation>
    <scope>NUCLEOTIDE SEQUENCE</scope>
    <source>
        <strain evidence="15">CCMP622</strain>
    </source>
</reference>
<dbReference type="Gene3D" id="2.40.50.140">
    <property type="entry name" value="Nucleic acid-binding proteins"/>
    <property type="match status" value="1"/>
</dbReference>
<comment type="catalytic activity">
    <reaction evidence="11 12">
        <text>tRNA(Lys) + L-lysine + ATP = L-lysyl-tRNA(Lys) + AMP + diphosphate</text>
        <dbReference type="Rhea" id="RHEA:20792"/>
        <dbReference type="Rhea" id="RHEA-COMP:9696"/>
        <dbReference type="Rhea" id="RHEA-COMP:9697"/>
        <dbReference type="ChEBI" id="CHEBI:30616"/>
        <dbReference type="ChEBI" id="CHEBI:32551"/>
        <dbReference type="ChEBI" id="CHEBI:33019"/>
        <dbReference type="ChEBI" id="CHEBI:78442"/>
        <dbReference type="ChEBI" id="CHEBI:78529"/>
        <dbReference type="ChEBI" id="CHEBI:456215"/>
        <dbReference type="EC" id="6.1.1.6"/>
    </reaction>
</comment>
<dbReference type="PANTHER" id="PTHR42918:SF9">
    <property type="entry name" value="LYSINE--TRNA LIGASE"/>
    <property type="match status" value="1"/>
</dbReference>
<accession>A0A7S2XDG5</accession>
<dbReference type="EC" id="6.1.1.6" evidence="3 12"/>
<evidence type="ECO:0000256" key="2">
    <source>
        <dbReference type="ARBA" id="ARBA00008226"/>
    </source>
</evidence>
<evidence type="ECO:0000313" key="15">
    <source>
        <dbReference type="EMBL" id="CAD9770992.1"/>
    </source>
</evidence>
<dbReference type="NCBIfam" id="NF001756">
    <property type="entry name" value="PRK00484.1"/>
    <property type="match status" value="1"/>
</dbReference>
<dbReference type="InterPro" id="IPR045864">
    <property type="entry name" value="aa-tRNA-synth_II/BPL/LPL"/>
</dbReference>
<evidence type="ECO:0000256" key="3">
    <source>
        <dbReference type="ARBA" id="ARBA00013166"/>
    </source>
</evidence>
<dbReference type="HAMAP" id="MF_00252">
    <property type="entry name" value="Lys_tRNA_synth_class2"/>
    <property type="match status" value="1"/>
</dbReference>
<feature type="compositionally biased region" description="Basic and acidic residues" evidence="13">
    <location>
        <begin position="1"/>
        <end position="16"/>
    </location>
</feature>
<comment type="similarity">
    <text evidence="2">Belongs to the class-II aminoacyl-tRNA synthetase family.</text>
</comment>
<dbReference type="PROSITE" id="PS50862">
    <property type="entry name" value="AA_TRNA_LIGASE_II"/>
    <property type="match status" value="1"/>
</dbReference>
<feature type="compositionally biased region" description="Basic and acidic residues" evidence="13">
    <location>
        <begin position="39"/>
        <end position="49"/>
    </location>
</feature>
<dbReference type="PIRSF" id="PIRSF039101">
    <property type="entry name" value="LysRS2"/>
    <property type="match status" value="1"/>
</dbReference>
<dbReference type="InterPro" id="IPR034762">
    <property type="entry name" value="Lys-tRNA-ligase_II_bac/euk"/>
</dbReference>
<evidence type="ECO:0000256" key="1">
    <source>
        <dbReference type="ARBA" id="ARBA00004496"/>
    </source>
</evidence>
<evidence type="ECO:0000256" key="12">
    <source>
        <dbReference type="RuleBase" id="RU003748"/>
    </source>
</evidence>
<feature type="domain" description="Aminoacyl-transfer RNA synthetases class-II family profile" evidence="14">
    <location>
        <begin position="240"/>
        <end position="575"/>
    </location>
</feature>
<evidence type="ECO:0000256" key="8">
    <source>
        <dbReference type="ARBA" id="ARBA00022917"/>
    </source>
</evidence>
<evidence type="ECO:0000259" key="14">
    <source>
        <dbReference type="PROSITE" id="PS50862"/>
    </source>
</evidence>
<name>A0A7S2XDG5_9EUKA</name>
<dbReference type="GO" id="GO:0006430">
    <property type="term" value="P:lysyl-tRNA aminoacylation"/>
    <property type="evidence" value="ECO:0007669"/>
    <property type="project" value="InterPro"/>
</dbReference>
<keyword evidence="8" id="KW-0648">Protein biosynthesis</keyword>
<evidence type="ECO:0000256" key="4">
    <source>
        <dbReference type="ARBA" id="ARBA00022490"/>
    </source>
</evidence>
<dbReference type="InterPro" id="IPR012340">
    <property type="entry name" value="NA-bd_OB-fold"/>
</dbReference>
<evidence type="ECO:0000256" key="6">
    <source>
        <dbReference type="ARBA" id="ARBA00022741"/>
    </source>
</evidence>
<dbReference type="GO" id="GO:0004824">
    <property type="term" value="F:lysine-tRNA ligase activity"/>
    <property type="evidence" value="ECO:0007669"/>
    <property type="project" value="UniProtKB-EC"/>
</dbReference>
<dbReference type="InterPro" id="IPR004365">
    <property type="entry name" value="NA-bd_OB_tRNA"/>
</dbReference>
<dbReference type="InterPro" id="IPR044136">
    <property type="entry name" value="Lys-tRNA-ligase_II_N"/>
</dbReference>
<sequence>MSAPPKKEYARVKEEIPIDPETGKPYSKSQWKRIKKQKAKEAKMAEKAKAQAAKGGNKKKDKAEDEDNLDPNQYFEIRSKKMKKMSEEGFNPYPHKFDAKMSIPHFVKKYADSKKGERLSEVTSLAGRITRKASQGKLNFIVIRADGAKVQIFANPKGATDQKAFEKTLSVIRRGDVIGVVGNPGRTKTGELSIFATELQLLAPCLHMIPGERLGLRDKEVRFRKRYLDLICNPQVVKTFHVRSQIINYIRRYLDSRGFLEVETPMMNMIPGGATARPFETLHNELKMKMYMRVAPELYLKTLIIGGMDRVYEIGRQFRNEGIDLTHNPEFTTCEFYWAYADYEDLMNVTEEMISGMVKNICGSYKVLVPPEEVDGKPDPNAKPIEIDFTPPWKRIPMIEGLKEYANLDIPMPLESEEARKYLDAELVKREIKCSAPRSTARMIDKFVGEYIESKCINPAFITDHPVIMSPLAKYHRSKEGMTERFELFVLKRELCNAYTELNNPVVQRARFEDQARAKSDGDLEAMFIDTDFCTAMEHGLPPTAGWGMGIDRMTMLLAGKHNIKEVLLFPAMKPEELGSGEKAPESGAKAE</sequence>
<dbReference type="InterPro" id="IPR018149">
    <property type="entry name" value="Lys-tRNA-synth_II_C"/>
</dbReference>
<dbReference type="CDD" id="cd00775">
    <property type="entry name" value="LysRS_core"/>
    <property type="match status" value="1"/>
</dbReference>
<dbReference type="GO" id="GO:0000049">
    <property type="term" value="F:tRNA binding"/>
    <property type="evidence" value="ECO:0007669"/>
    <property type="project" value="TreeGrafter"/>
</dbReference>
<dbReference type="InterPro" id="IPR002313">
    <property type="entry name" value="Lys-tRNA-ligase_II"/>
</dbReference>
<evidence type="ECO:0000256" key="9">
    <source>
        <dbReference type="ARBA" id="ARBA00023146"/>
    </source>
</evidence>
<keyword evidence="5" id="KW-0436">Ligase</keyword>
<evidence type="ECO:0000256" key="13">
    <source>
        <dbReference type="SAM" id="MobiDB-lite"/>
    </source>
</evidence>
<proteinExistence type="inferred from homology"/>
<keyword evidence="6" id="KW-0547">Nucleotide-binding</keyword>
<organism evidence="15">
    <name type="scientific">Lotharella oceanica</name>
    <dbReference type="NCBI Taxonomy" id="641309"/>
    <lineage>
        <taxon>Eukaryota</taxon>
        <taxon>Sar</taxon>
        <taxon>Rhizaria</taxon>
        <taxon>Cercozoa</taxon>
        <taxon>Chlorarachniophyceae</taxon>
        <taxon>Lotharella</taxon>
    </lineage>
</organism>
<dbReference type="GO" id="GO:0005829">
    <property type="term" value="C:cytosol"/>
    <property type="evidence" value="ECO:0007669"/>
    <property type="project" value="TreeGrafter"/>
</dbReference>
<evidence type="ECO:0000256" key="10">
    <source>
        <dbReference type="ARBA" id="ARBA00030563"/>
    </source>
</evidence>
<feature type="region of interest" description="Disordered" evidence="13">
    <location>
        <begin position="1"/>
        <end position="72"/>
    </location>
</feature>
<protein>
    <recommendedName>
        <fullName evidence="3 12">Lysine--tRNA ligase</fullName>
        <ecNumber evidence="3 12">6.1.1.6</ecNumber>
    </recommendedName>
    <alternativeName>
        <fullName evidence="10 12">Lysyl-tRNA synthetase</fullName>
    </alternativeName>
</protein>
<keyword evidence="4" id="KW-0963">Cytoplasm</keyword>
<evidence type="ECO:0000256" key="11">
    <source>
        <dbReference type="ARBA" id="ARBA00048573"/>
    </source>
</evidence>
<comment type="subcellular location">
    <subcellularLocation>
        <location evidence="1">Cytoplasm</location>
    </subcellularLocation>
</comment>
<evidence type="ECO:0000256" key="7">
    <source>
        <dbReference type="ARBA" id="ARBA00022840"/>
    </source>
</evidence>
<dbReference type="SUPFAM" id="SSF55681">
    <property type="entry name" value="Class II aaRS and biotin synthetases"/>
    <property type="match status" value="1"/>
</dbReference>
<dbReference type="InterPro" id="IPR004364">
    <property type="entry name" value="Aa-tRNA-synt_II"/>
</dbReference>
<keyword evidence="7" id="KW-0067">ATP-binding</keyword>
<dbReference type="SUPFAM" id="SSF50249">
    <property type="entry name" value="Nucleic acid-binding proteins"/>
    <property type="match status" value="1"/>
</dbReference>
<dbReference type="InterPro" id="IPR006195">
    <property type="entry name" value="aa-tRNA-synth_II"/>
</dbReference>
<dbReference type="CDD" id="cd04322">
    <property type="entry name" value="LysRS_N"/>
    <property type="match status" value="1"/>
</dbReference>
<gene>
    <name evidence="15" type="ORF">LSP00402_LOCUS14981</name>
</gene>
<keyword evidence="9" id="KW-0030">Aminoacyl-tRNA synthetase</keyword>
<dbReference type="Pfam" id="PF00152">
    <property type="entry name" value="tRNA-synt_2"/>
    <property type="match status" value="1"/>
</dbReference>
<dbReference type="EMBL" id="HBHP01024075">
    <property type="protein sequence ID" value="CAD9770992.1"/>
    <property type="molecule type" value="Transcribed_RNA"/>
</dbReference>
<dbReference type="NCBIfam" id="TIGR00499">
    <property type="entry name" value="lysS_bact"/>
    <property type="match status" value="1"/>
</dbReference>
<dbReference type="PRINTS" id="PR00982">
    <property type="entry name" value="TRNASYNTHLYS"/>
</dbReference>
<evidence type="ECO:0000256" key="5">
    <source>
        <dbReference type="ARBA" id="ARBA00022598"/>
    </source>
</evidence>
<dbReference type="FunFam" id="2.40.50.140:FF:000050">
    <property type="entry name" value="Lysine--tRNA ligase"/>
    <property type="match status" value="1"/>
</dbReference>